<protein>
    <submittedName>
        <fullName evidence="1">Uncharacterized protein</fullName>
    </submittedName>
</protein>
<evidence type="ECO:0000313" key="2">
    <source>
        <dbReference type="Proteomes" id="UP001144280"/>
    </source>
</evidence>
<evidence type="ECO:0000313" key="1">
    <source>
        <dbReference type="EMBL" id="GLH94902.1"/>
    </source>
</evidence>
<name>A0ABQ5QM87_9ACTN</name>
<dbReference type="Proteomes" id="UP001144280">
    <property type="component" value="Unassembled WGS sequence"/>
</dbReference>
<proteinExistence type="predicted"/>
<keyword evidence="2" id="KW-1185">Reference proteome</keyword>
<gene>
    <name evidence="1" type="ORF">Pa4123_01740</name>
</gene>
<organism evidence="1 2">
    <name type="scientific">Phytohabitans aurantiacus</name>
    <dbReference type="NCBI Taxonomy" id="3016789"/>
    <lineage>
        <taxon>Bacteria</taxon>
        <taxon>Bacillati</taxon>
        <taxon>Actinomycetota</taxon>
        <taxon>Actinomycetes</taxon>
        <taxon>Micromonosporales</taxon>
        <taxon>Micromonosporaceae</taxon>
    </lineage>
</organism>
<dbReference type="RefSeq" id="WP_281891743.1">
    <property type="nucleotide sequence ID" value="NZ_BSDI01000001.1"/>
</dbReference>
<reference evidence="1" key="1">
    <citation type="submission" date="2022-12" db="EMBL/GenBank/DDBJ databases">
        <title>New Phytohabitans aurantiacus sp. RD004123 nov., an actinomycete isolated from soil.</title>
        <authorList>
            <person name="Triningsih D.W."/>
            <person name="Harunari E."/>
            <person name="Igarashi Y."/>
        </authorList>
    </citation>
    <scope>NUCLEOTIDE SEQUENCE</scope>
    <source>
        <strain evidence="1">RD004123</strain>
    </source>
</reference>
<comment type="caution">
    <text evidence="1">The sequence shown here is derived from an EMBL/GenBank/DDBJ whole genome shotgun (WGS) entry which is preliminary data.</text>
</comment>
<accession>A0ABQ5QM87</accession>
<sequence length="56" mass="5623">MTGASGQAAVFGFAAGAVFSVALSAAQLAGVPWWLRGPALAAGAAFTLRWAARWTS</sequence>
<dbReference type="EMBL" id="BSDI01000001">
    <property type="protein sequence ID" value="GLH94902.1"/>
    <property type="molecule type" value="Genomic_DNA"/>
</dbReference>